<evidence type="ECO:0000313" key="5">
    <source>
        <dbReference type="Proteomes" id="UP000467840"/>
    </source>
</evidence>
<dbReference type="Pfam" id="PF01693">
    <property type="entry name" value="Cauli_VI"/>
    <property type="match status" value="1"/>
</dbReference>
<feature type="domain" description="Retrotransposon gag" evidence="3">
    <location>
        <begin position="326"/>
        <end position="414"/>
    </location>
</feature>
<organism evidence="4 5">
    <name type="scientific">Hevea brasiliensis</name>
    <name type="common">Para rubber tree</name>
    <name type="synonym">Siphonia brasiliensis</name>
    <dbReference type="NCBI Taxonomy" id="3981"/>
    <lineage>
        <taxon>Eukaryota</taxon>
        <taxon>Viridiplantae</taxon>
        <taxon>Streptophyta</taxon>
        <taxon>Embryophyta</taxon>
        <taxon>Tracheophyta</taxon>
        <taxon>Spermatophyta</taxon>
        <taxon>Magnoliopsida</taxon>
        <taxon>eudicotyledons</taxon>
        <taxon>Gunneridae</taxon>
        <taxon>Pentapetalae</taxon>
        <taxon>rosids</taxon>
        <taxon>fabids</taxon>
        <taxon>Malpighiales</taxon>
        <taxon>Euphorbiaceae</taxon>
        <taxon>Crotonoideae</taxon>
        <taxon>Micrandreae</taxon>
        <taxon>Hevea</taxon>
    </lineage>
</organism>
<feature type="region of interest" description="Disordered" evidence="1">
    <location>
        <begin position="250"/>
        <end position="281"/>
    </location>
</feature>
<feature type="compositionally biased region" description="Low complexity" evidence="1">
    <location>
        <begin position="30"/>
        <end position="40"/>
    </location>
</feature>
<evidence type="ECO:0000259" key="3">
    <source>
        <dbReference type="Pfam" id="PF03732"/>
    </source>
</evidence>
<keyword evidence="5" id="KW-1185">Reference proteome</keyword>
<dbReference type="Pfam" id="PF03732">
    <property type="entry name" value="Retrotrans_gag"/>
    <property type="match status" value="1"/>
</dbReference>
<proteinExistence type="predicted"/>
<protein>
    <submittedName>
        <fullName evidence="4">Uncharacterized protein</fullName>
    </submittedName>
</protein>
<reference evidence="4 5" key="1">
    <citation type="journal article" date="2020" name="Mol. Plant">
        <title>The Chromosome-Based Rubber Tree Genome Provides New Insights into Spurge Genome Evolution and Rubber Biosynthesis.</title>
        <authorList>
            <person name="Liu J."/>
            <person name="Shi C."/>
            <person name="Shi C.C."/>
            <person name="Li W."/>
            <person name="Zhang Q.J."/>
            <person name="Zhang Y."/>
            <person name="Li K."/>
            <person name="Lu H.F."/>
            <person name="Shi C."/>
            <person name="Zhu S.T."/>
            <person name="Xiao Z.Y."/>
            <person name="Nan H."/>
            <person name="Yue Y."/>
            <person name="Zhu X.G."/>
            <person name="Wu Y."/>
            <person name="Hong X.N."/>
            <person name="Fan G.Y."/>
            <person name="Tong Y."/>
            <person name="Zhang D."/>
            <person name="Mao C.L."/>
            <person name="Liu Y.L."/>
            <person name="Hao S.J."/>
            <person name="Liu W.Q."/>
            <person name="Lv M.Q."/>
            <person name="Zhang H.B."/>
            <person name="Liu Y."/>
            <person name="Hu-Tang G.R."/>
            <person name="Wang J.P."/>
            <person name="Wang J.H."/>
            <person name="Sun Y.H."/>
            <person name="Ni S.B."/>
            <person name="Chen W.B."/>
            <person name="Zhang X.C."/>
            <person name="Jiao Y.N."/>
            <person name="Eichler E.E."/>
            <person name="Li G.H."/>
            <person name="Liu X."/>
            <person name="Gao L.Z."/>
        </authorList>
    </citation>
    <scope>NUCLEOTIDE SEQUENCE [LARGE SCALE GENOMIC DNA]</scope>
    <source>
        <strain evidence="5">cv. GT1</strain>
        <tissue evidence="4">Leaf</tissue>
    </source>
</reference>
<dbReference type="AlphaFoldDB" id="A0A6A6M4J9"/>
<name>A0A6A6M4J9_HEVBR</name>
<comment type="caution">
    <text evidence="4">The sequence shown here is derived from an EMBL/GenBank/DDBJ whole genome shotgun (WGS) entry which is preliminary data.</text>
</comment>
<evidence type="ECO:0000256" key="1">
    <source>
        <dbReference type="SAM" id="MobiDB-lite"/>
    </source>
</evidence>
<accession>A0A6A6M4J9</accession>
<feature type="domain" description="Ribonuclease H1 N-terminal" evidence="2">
    <location>
        <begin position="8"/>
        <end position="30"/>
    </location>
</feature>
<feature type="region of interest" description="Disordered" evidence="1">
    <location>
        <begin position="30"/>
        <end position="49"/>
    </location>
</feature>
<dbReference type="Proteomes" id="UP000467840">
    <property type="component" value="Chromosome 17"/>
</dbReference>
<dbReference type="InterPro" id="IPR011320">
    <property type="entry name" value="RNase_H1_N"/>
</dbReference>
<sequence>MEEEKDAFYVVRKGDVVGIYKNLKDCQAQAGSSQPASSGGKAVHKDSQPKRFQEVRGSVEVIGSTSISTTPQKLHLKLDNHLETKVMSSICKPYNVLMTVADVACKMGGQLTLFFIISTISMPSPPAFLSLMVLQKEILAQLVLELFWHAEDGSMEGIPPFSYFLVVSGRSLKETPNPNTQTPTPPTTHRPITRSVSRDHNSLVSEPAVMGDSVQDQLAKLFNLLLAEQQSNKELHAKFDALTQEWESTKKDFQTSSTGSPASLRRDKGISGTANSEKSGGSSFVPKFTKLDFPRYDGKDDPLGWLNRCKHFFQHQQTPEEEMVSLASYHLEGIAQLWYMQLLDDIPNPSWAEFSHQCNLRFGPPIRSNKLGELAKLKQMGSVADYQNQFEALVSRAGTLTQHQKVQLYLSGLQDSIAVEVELHHPTDCVNYEHFSAV</sequence>
<evidence type="ECO:0000259" key="2">
    <source>
        <dbReference type="Pfam" id="PF01693"/>
    </source>
</evidence>
<gene>
    <name evidence="4" type="ORF">GH714_010997</name>
</gene>
<feature type="compositionally biased region" description="Polar residues" evidence="1">
    <location>
        <begin position="272"/>
        <end position="281"/>
    </location>
</feature>
<evidence type="ECO:0000313" key="4">
    <source>
        <dbReference type="EMBL" id="KAF2308590.1"/>
    </source>
</evidence>
<dbReference type="InterPro" id="IPR005162">
    <property type="entry name" value="Retrotrans_gag_dom"/>
</dbReference>
<dbReference type="EMBL" id="JAAGAX010000007">
    <property type="protein sequence ID" value="KAF2308590.1"/>
    <property type="molecule type" value="Genomic_DNA"/>
</dbReference>
<feature type="region of interest" description="Disordered" evidence="1">
    <location>
        <begin position="174"/>
        <end position="198"/>
    </location>
</feature>